<organism evidence="1 2">
    <name type="scientific">Naganishia friedmannii</name>
    <dbReference type="NCBI Taxonomy" id="89922"/>
    <lineage>
        <taxon>Eukaryota</taxon>
        <taxon>Fungi</taxon>
        <taxon>Dikarya</taxon>
        <taxon>Basidiomycota</taxon>
        <taxon>Agaricomycotina</taxon>
        <taxon>Tremellomycetes</taxon>
        <taxon>Filobasidiales</taxon>
        <taxon>Filobasidiaceae</taxon>
        <taxon>Naganishia</taxon>
    </lineage>
</organism>
<reference evidence="1" key="1">
    <citation type="submission" date="2023-04" db="EMBL/GenBank/DDBJ databases">
        <title>Draft Genome sequencing of Naganishia species isolated from polar environments using Oxford Nanopore Technology.</title>
        <authorList>
            <person name="Leo P."/>
            <person name="Venkateswaran K."/>
        </authorList>
    </citation>
    <scope>NUCLEOTIDE SEQUENCE</scope>
    <source>
        <strain evidence="1">MNA-CCFEE 5423</strain>
    </source>
</reference>
<comment type="caution">
    <text evidence="1">The sequence shown here is derived from an EMBL/GenBank/DDBJ whole genome shotgun (WGS) entry which is preliminary data.</text>
</comment>
<dbReference type="Proteomes" id="UP001227268">
    <property type="component" value="Unassembled WGS sequence"/>
</dbReference>
<protein>
    <submittedName>
        <fullName evidence="1">Uncharacterized protein</fullName>
    </submittedName>
</protein>
<evidence type="ECO:0000313" key="1">
    <source>
        <dbReference type="EMBL" id="KAJ9098110.1"/>
    </source>
</evidence>
<dbReference type="EMBL" id="JASBWT010000015">
    <property type="protein sequence ID" value="KAJ9098110.1"/>
    <property type="molecule type" value="Genomic_DNA"/>
</dbReference>
<gene>
    <name evidence="1" type="ORF">QFC21_004439</name>
</gene>
<keyword evidence="2" id="KW-1185">Reference proteome</keyword>
<name>A0ACC2VFC8_9TREE</name>
<sequence>MSNRQSSTGGSFQTAYSHDADSENNNDGCARGIKEEEGEGGGITIAGLELGPIIPPIPADIVDLVGHARTITLPVPLHTTTTTNSGIPTTPTTRKQTATATTTTTPLLATRGFPTTPSKSISSTTTPTPTAPERLIARETQGAAGVGAGAGAGGRVRSGSITIGSIHHRANTGATATATATATTTTSPSVRPTDLIHSHANSAAAGPTTGGTVAGAGAGAGISGRRSSLVEASGAGLKAWWNSFTGGGMGVEEDGSGSGSGNGDPAVVAAAGPGAGAGGGGIKRVISRPREINPTTNSVFGQKLETSLIYAAVPISTAKHDASASAATGAGAGAGSSSSGGKAVVGAGGAGDGVAAVGGGASGGGASGGIGSHLKETATEVEGTFRVSGSAKRMKDLQAIFDSPPKYGKDLDWKNTQYTTHDVATILRRYLTQMPEPIIPHELYYEFRNVMADPSYTEDEQITIYKDLILKMPKPNQYLLLYVLDMLSVFARRADVNLMTAGNLATIFQPGIIAHPDHEMLPSEHASSQKVLEFLINKQDHFLIGMELGTNATSLAPPAAPANSGSATHATGRRRGSSINKQAAAAASSSSAAAMAKNDSATGNLVGRATPSPVAVQRRPPSPQRADSSIMPASDSDDEAPPGGWYVKTGDPTSLLRERKAAAAAAAAKDTRVARSSSFGAGGLVTQLASRRHLKTPGASAMSTSTSAASGAGDALGHPQVTVIENTDIAALPSRSLFRRRTAPTRRNKEDEVMIRKRAERAVRDLGKMSAEAP</sequence>
<accession>A0ACC2VFC8</accession>
<proteinExistence type="predicted"/>
<evidence type="ECO:0000313" key="2">
    <source>
        <dbReference type="Proteomes" id="UP001227268"/>
    </source>
</evidence>